<keyword evidence="1" id="KW-0472">Membrane</keyword>
<gene>
    <name evidence="2" type="ORF">GCM10017566_55010</name>
</gene>
<evidence type="ECO:0000313" key="2">
    <source>
        <dbReference type="EMBL" id="GHF74223.1"/>
    </source>
</evidence>
<reference evidence="2" key="2">
    <citation type="submission" date="2020-09" db="EMBL/GenBank/DDBJ databases">
        <authorList>
            <person name="Sun Q."/>
            <person name="Zhou Y."/>
        </authorList>
    </citation>
    <scope>NUCLEOTIDE SEQUENCE</scope>
    <source>
        <strain evidence="2">CGMCC 4.7679</strain>
    </source>
</reference>
<dbReference type="Proteomes" id="UP000658656">
    <property type="component" value="Unassembled WGS sequence"/>
</dbReference>
<dbReference type="EMBL" id="BNAV01000010">
    <property type="protein sequence ID" value="GHF74223.1"/>
    <property type="molecule type" value="Genomic_DNA"/>
</dbReference>
<reference evidence="2" key="1">
    <citation type="journal article" date="2014" name="Int. J. Syst. Evol. Microbiol.">
        <title>Complete genome sequence of Corynebacterium casei LMG S-19264T (=DSM 44701T), isolated from a smear-ripened cheese.</title>
        <authorList>
            <consortium name="US DOE Joint Genome Institute (JGI-PGF)"/>
            <person name="Walter F."/>
            <person name="Albersmeier A."/>
            <person name="Kalinowski J."/>
            <person name="Ruckert C."/>
        </authorList>
    </citation>
    <scope>NUCLEOTIDE SEQUENCE</scope>
    <source>
        <strain evidence="2">CGMCC 4.7679</strain>
    </source>
</reference>
<keyword evidence="1" id="KW-0812">Transmembrane</keyword>
<protein>
    <submittedName>
        <fullName evidence="2">Uncharacterized protein</fullName>
    </submittedName>
</protein>
<proteinExistence type="predicted"/>
<dbReference type="RefSeq" id="WP_145937556.1">
    <property type="nucleotide sequence ID" value="NZ_BNAV01000010.1"/>
</dbReference>
<evidence type="ECO:0000256" key="1">
    <source>
        <dbReference type="SAM" id="Phobius"/>
    </source>
</evidence>
<feature type="transmembrane region" description="Helical" evidence="1">
    <location>
        <begin position="40"/>
        <end position="61"/>
    </location>
</feature>
<evidence type="ECO:0000313" key="3">
    <source>
        <dbReference type="Proteomes" id="UP000658656"/>
    </source>
</evidence>
<organism evidence="2 3">
    <name type="scientific">Amycolatopsis bartoniae</name>
    <dbReference type="NCBI Taxonomy" id="941986"/>
    <lineage>
        <taxon>Bacteria</taxon>
        <taxon>Bacillati</taxon>
        <taxon>Actinomycetota</taxon>
        <taxon>Actinomycetes</taxon>
        <taxon>Pseudonocardiales</taxon>
        <taxon>Pseudonocardiaceae</taxon>
        <taxon>Amycolatopsis</taxon>
    </lineage>
</organism>
<keyword evidence="1" id="KW-1133">Transmembrane helix</keyword>
<dbReference type="AlphaFoldDB" id="A0A8H9J4M8"/>
<comment type="caution">
    <text evidence="2">The sequence shown here is derived from an EMBL/GenBank/DDBJ whole genome shotgun (WGS) entry which is preliminary data.</text>
</comment>
<feature type="transmembrane region" description="Helical" evidence="1">
    <location>
        <begin position="12"/>
        <end position="34"/>
    </location>
</feature>
<accession>A0A8H9J4M8</accession>
<sequence>MGERERSSAEQVRYALFLALASTAVAVSAAVLAFLMTHPWIPILTATGSALTAAAQWTLFIRGRRQTSRKRD</sequence>
<keyword evidence="3" id="KW-1185">Reference proteome</keyword>
<name>A0A8H9J4M8_9PSEU</name>